<evidence type="ECO:0000256" key="1">
    <source>
        <dbReference type="SAM" id="MobiDB-lite"/>
    </source>
</evidence>
<dbReference type="EMBL" id="VEVO01010214">
    <property type="protein sequence ID" value="KAF0021397.1"/>
    <property type="molecule type" value="Genomic_DNA"/>
</dbReference>
<evidence type="ECO:0000313" key="3">
    <source>
        <dbReference type="Proteomes" id="UP000438429"/>
    </source>
</evidence>
<feature type="region of interest" description="Disordered" evidence="1">
    <location>
        <begin position="71"/>
        <end position="111"/>
    </location>
</feature>
<comment type="caution">
    <text evidence="2">The sequence shown here is derived from an EMBL/GenBank/DDBJ whole genome shotgun (WGS) entry which is preliminary data.</text>
</comment>
<name>A0A6A4RML4_SCOMX</name>
<organism evidence="2 3">
    <name type="scientific">Scophthalmus maximus</name>
    <name type="common">Turbot</name>
    <name type="synonym">Psetta maxima</name>
    <dbReference type="NCBI Taxonomy" id="52904"/>
    <lineage>
        <taxon>Eukaryota</taxon>
        <taxon>Metazoa</taxon>
        <taxon>Chordata</taxon>
        <taxon>Craniata</taxon>
        <taxon>Vertebrata</taxon>
        <taxon>Euteleostomi</taxon>
        <taxon>Actinopterygii</taxon>
        <taxon>Neopterygii</taxon>
        <taxon>Teleostei</taxon>
        <taxon>Neoteleostei</taxon>
        <taxon>Acanthomorphata</taxon>
        <taxon>Carangaria</taxon>
        <taxon>Pleuronectiformes</taxon>
        <taxon>Pleuronectoidei</taxon>
        <taxon>Scophthalmidae</taxon>
        <taxon>Scophthalmus</taxon>
    </lineage>
</organism>
<protein>
    <submittedName>
        <fullName evidence="2">Uncharacterized protein</fullName>
    </submittedName>
</protein>
<proteinExistence type="predicted"/>
<sequence length="111" mass="11879">MKALGLSEAPPPPPAAAAAAAAGIVSPSVRHTLTHRRQALLCFGRTPPSHRTERRGATRIVARIQMCEGEKPAAERVRPGGRRRARARTRPPVRPRGGASPREGPRGTDDQ</sequence>
<gene>
    <name evidence="2" type="ORF">F2P81_026351</name>
</gene>
<dbReference type="Proteomes" id="UP000438429">
    <property type="component" value="Unassembled WGS sequence"/>
</dbReference>
<reference evidence="2 3" key="1">
    <citation type="submission" date="2019-06" db="EMBL/GenBank/DDBJ databases">
        <title>Draft genomes of female and male turbot (Scophthalmus maximus).</title>
        <authorList>
            <person name="Xu H."/>
            <person name="Xu X.-W."/>
            <person name="Shao C."/>
            <person name="Chen S."/>
        </authorList>
    </citation>
    <scope>NUCLEOTIDE SEQUENCE [LARGE SCALE GENOMIC DNA]</scope>
    <source>
        <strain evidence="2">Ysfricsl-2016a</strain>
        <tissue evidence="2">Blood</tissue>
    </source>
</reference>
<accession>A0A6A4RML4</accession>
<evidence type="ECO:0000313" key="2">
    <source>
        <dbReference type="EMBL" id="KAF0021397.1"/>
    </source>
</evidence>
<feature type="compositionally biased region" description="Basic residues" evidence="1">
    <location>
        <begin position="79"/>
        <end position="93"/>
    </location>
</feature>
<dbReference type="AlphaFoldDB" id="A0A6A4RML4"/>